<dbReference type="EMBL" id="CAEZYL010000022">
    <property type="protein sequence ID" value="CAB4720661.1"/>
    <property type="molecule type" value="Genomic_DNA"/>
</dbReference>
<dbReference type="PANTHER" id="PTHR34387">
    <property type="entry name" value="SLR1258 PROTEIN"/>
    <property type="match status" value="1"/>
</dbReference>
<keyword evidence="1" id="KW-1133">Transmembrane helix</keyword>
<evidence type="ECO:0000313" key="4">
    <source>
        <dbReference type="EMBL" id="CAB4720661.1"/>
    </source>
</evidence>
<dbReference type="Gene3D" id="3.30.70.2970">
    <property type="entry name" value="Protein of unknown function (DUF541), domain 2"/>
    <property type="match status" value="1"/>
</dbReference>
<reference evidence="3" key="1">
    <citation type="submission" date="2020-05" db="EMBL/GenBank/DDBJ databases">
        <authorList>
            <person name="Chiriac C."/>
            <person name="Salcher M."/>
            <person name="Ghai R."/>
            <person name="Kavagutti S V."/>
        </authorList>
    </citation>
    <scope>NUCLEOTIDE SEQUENCE</scope>
</reference>
<dbReference type="InterPro" id="IPR007497">
    <property type="entry name" value="SIMPL/DUF541"/>
</dbReference>
<evidence type="ECO:0000313" key="5">
    <source>
        <dbReference type="EMBL" id="CAB4957601.1"/>
    </source>
</evidence>
<dbReference type="EMBL" id="CAEZSC010000095">
    <property type="protein sequence ID" value="CAB4542805.1"/>
    <property type="molecule type" value="Genomic_DNA"/>
</dbReference>
<dbReference type="EMBL" id="CAEZUY010000058">
    <property type="protein sequence ID" value="CAB4615742.1"/>
    <property type="molecule type" value="Genomic_DNA"/>
</dbReference>
<dbReference type="PANTHER" id="PTHR34387:SF2">
    <property type="entry name" value="SLR1258 PROTEIN"/>
    <property type="match status" value="1"/>
</dbReference>
<dbReference type="Pfam" id="PF04402">
    <property type="entry name" value="SIMPL"/>
    <property type="match status" value="1"/>
</dbReference>
<proteinExistence type="predicted"/>
<keyword evidence="1" id="KW-0812">Transmembrane</keyword>
<organism evidence="3">
    <name type="scientific">freshwater metagenome</name>
    <dbReference type="NCBI Taxonomy" id="449393"/>
    <lineage>
        <taxon>unclassified sequences</taxon>
        <taxon>metagenomes</taxon>
        <taxon>ecological metagenomes</taxon>
    </lineage>
</organism>
<evidence type="ECO:0000256" key="1">
    <source>
        <dbReference type="SAM" id="Phobius"/>
    </source>
</evidence>
<protein>
    <submittedName>
        <fullName evidence="3">Unannotated protein</fullName>
    </submittedName>
</protein>
<dbReference type="Gene3D" id="3.30.110.170">
    <property type="entry name" value="Protein of unknown function (DUF541), domain 1"/>
    <property type="match status" value="1"/>
</dbReference>
<name>A0A6J6HPJ1_9ZZZZ</name>
<keyword evidence="1" id="KW-0472">Membrane</keyword>
<gene>
    <name evidence="2" type="ORF">UFOPK1380_01151</name>
    <name evidence="3" type="ORF">UFOPK1863_00694</name>
    <name evidence="4" type="ORF">UFOPK2689_00522</name>
    <name evidence="5" type="ORF">UFOPK3874_00331</name>
    <name evidence="6" type="ORF">UFOPK4095_00935</name>
</gene>
<accession>A0A6J6HPJ1</accession>
<evidence type="ECO:0000313" key="2">
    <source>
        <dbReference type="EMBL" id="CAB4542805.1"/>
    </source>
</evidence>
<sequence length="251" mass="25628">MESNKPLDTKTRARSVTAITAALILAVGIGYGLSLVGAGFASRSGNAITVTGSAKTSAVADNVVWVLNVQESSPRVSSAVSNVEKSVVALTAYLTKGGVDQAAIEAGGINTYATPEYNNGNPTGRILSYSANQNVTVRSTDVAMIKTLSNGIGSLLQTGVNVNNYGPQYYVSNLASLRPKLLAEAMVDAKLRGVSITKAVGSTLGAVVSVTSGPVQVTTPDSVDTSAGGMYDTSSIDKTVTVTVSVAFKVS</sequence>
<evidence type="ECO:0000313" key="6">
    <source>
        <dbReference type="EMBL" id="CAB5019739.1"/>
    </source>
</evidence>
<dbReference type="GO" id="GO:0006974">
    <property type="term" value="P:DNA damage response"/>
    <property type="evidence" value="ECO:0007669"/>
    <property type="project" value="TreeGrafter"/>
</dbReference>
<dbReference type="AlphaFoldDB" id="A0A6J6HPJ1"/>
<evidence type="ECO:0000313" key="3">
    <source>
        <dbReference type="EMBL" id="CAB4615742.1"/>
    </source>
</evidence>
<dbReference type="EMBL" id="CAFBPI010000062">
    <property type="protein sequence ID" value="CAB5019739.1"/>
    <property type="molecule type" value="Genomic_DNA"/>
</dbReference>
<feature type="transmembrane region" description="Helical" evidence="1">
    <location>
        <begin position="21"/>
        <end position="41"/>
    </location>
</feature>
<dbReference type="InterPro" id="IPR052022">
    <property type="entry name" value="26kDa_periplasmic_antigen"/>
</dbReference>
<dbReference type="EMBL" id="CAFBNS010000038">
    <property type="protein sequence ID" value="CAB4957601.1"/>
    <property type="molecule type" value="Genomic_DNA"/>
</dbReference>